<evidence type="ECO:0000256" key="2">
    <source>
        <dbReference type="ARBA" id="ARBA00022898"/>
    </source>
</evidence>
<dbReference type="SUPFAM" id="SSF53383">
    <property type="entry name" value="PLP-dependent transferases"/>
    <property type="match status" value="1"/>
</dbReference>
<dbReference type="GO" id="GO:0003677">
    <property type="term" value="F:DNA binding"/>
    <property type="evidence" value="ECO:0007669"/>
    <property type="project" value="UniProtKB-KW"/>
</dbReference>
<dbReference type="Gene3D" id="3.40.640.10">
    <property type="entry name" value="Type I PLP-dependent aspartate aminotransferase-like (Major domain)"/>
    <property type="match status" value="1"/>
</dbReference>
<dbReference type="PRINTS" id="PR00035">
    <property type="entry name" value="HTHGNTR"/>
</dbReference>
<dbReference type="GO" id="GO:0030170">
    <property type="term" value="F:pyridoxal phosphate binding"/>
    <property type="evidence" value="ECO:0007669"/>
    <property type="project" value="InterPro"/>
</dbReference>
<gene>
    <name evidence="6" type="primary">ydcR_2</name>
    <name evidence="6" type="ORF">NCTC11343_03885</name>
</gene>
<evidence type="ECO:0000256" key="3">
    <source>
        <dbReference type="ARBA" id="ARBA00023015"/>
    </source>
</evidence>
<dbReference type="RefSeq" id="WP_112375546.1">
    <property type="nucleotide sequence ID" value="NZ_CP069793.1"/>
</dbReference>
<dbReference type="Pfam" id="PF00392">
    <property type="entry name" value="GntR"/>
    <property type="match status" value="1"/>
</dbReference>
<organism evidence="6 7">
    <name type="scientific">Sphingobacterium multivorum</name>
    <dbReference type="NCBI Taxonomy" id="28454"/>
    <lineage>
        <taxon>Bacteria</taxon>
        <taxon>Pseudomonadati</taxon>
        <taxon>Bacteroidota</taxon>
        <taxon>Sphingobacteriia</taxon>
        <taxon>Sphingobacteriales</taxon>
        <taxon>Sphingobacteriaceae</taxon>
        <taxon>Sphingobacterium</taxon>
    </lineage>
</organism>
<dbReference type="SMART" id="SM00345">
    <property type="entry name" value="HTH_GNTR"/>
    <property type="match status" value="1"/>
</dbReference>
<dbReference type="InterPro" id="IPR000524">
    <property type="entry name" value="Tscrpt_reg_HTH_GntR"/>
</dbReference>
<dbReference type="PANTHER" id="PTHR46577">
    <property type="entry name" value="HTH-TYPE TRANSCRIPTIONAL REGULATORY PROTEIN GABR"/>
    <property type="match status" value="1"/>
</dbReference>
<evidence type="ECO:0000256" key="1">
    <source>
        <dbReference type="ARBA" id="ARBA00005384"/>
    </source>
</evidence>
<keyword evidence="5" id="KW-0804">Transcription</keyword>
<dbReference type="AlphaFoldDB" id="A0A2X2JBY5"/>
<dbReference type="EMBL" id="UAUU01000011">
    <property type="protein sequence ID" value="SPZ91842.1"/>
    <property type="molecule type" value="Genomic_DNA"/>
</dbReference>
<name>A0A2X2JBY5_SPHMU</name>
<reference evidence="6 7" key="1">
    <citation type="submission" date="2018-06" db="EMBL/GenBank/DDBJ databases">
        <authorList>
            <consortium name="Pathogen Informatics"/>
            <person name="Doyle S."/>
        </authorList>
    </citation>
    <scope>NUCLEOTIDE SEQUENCE [LARGE SCALE GENOMIC DNA]</scope>
    <source>
        <strain evidence="6 7">NCTC11343</strain>
    </source>
</reference>
<dbReference type="InterPro" id="IPR004839">
    <property type="entry name" value="Aminotransferase_I/II_large"/>
</dbReference>
<dbReference type="InterPro" id="IPR036390">
    <property type="entry name" value="WH_DNA-bd_sf"/>
</dbReference>
<keyword evidence="3" id="KW-0805">Transcription regulation</keyword>
<accession>A0A2X2JBY5</accession>
<dbReference type="PROSITE" id="PS50949">
    <property type="entry name" value="HTH_GNTR"/>
    <property type="match status" value="1"/>
</dbReference>
<dbReference type="Pfam" id="PF00155">
    <property type="entry name" value="Aminotran_1_2"/>
    <property type="match status" value="1"/>
</dbReference>
<evidence type="ECO:0000313" key="6">
    <source>
        <dbReference type="EMBL" id="SPZ91842.1"/>
    </source>
</evidence>
<keyword evidence="4" id="KW-0238">DNA-binding</keyword>
<dbReference type="InterPro" id="IPR015424">
    <property type="entry name" value="PyrdxlP-dep_Trfase"/>
</dbReference>
<comment type="similarity">
    <text evidence="1">In the C-terminal section; belongs to the class-I pyridoxal-phosphate-dependent aminotransferase family.</text>
</comment>
<keyword evidence="2" id="KW-0663">Pyridoxal phosphate</keyword>
<dbReference type="SUPFAM" id="SSF46785">
    <property type="entry name" value="Winged helix' DNA-binding domain"/>
    <property type="match status" value="1"/>
</dbReference>
<dbReference type="PANTHER" id="PTHR46577:SF1">
    <property type="entry name" value="HTH-TYPE TRANSCRIPTIONAL REGULATORY PROTEIN GABR"/>
    <property type="match status" value="1"/>
</dbReference>
<evidence type="ECO:0000313" key="7">
    <source>
        <dbReference type="Proteomes" id="UP000251241"/>
    </source>
</evidence>
<evidence type="ECO:0000256" key="4">
    <source>
        <dbReference type="ARBA" id="ARBA00023125"/>
    </source>
</evidence>
<sequence length="494" mass="56823">MSSPVSIGFHSIIKIDRRKEDAIYLQIVYQFINAVKRNLLEDGDLLPGSRKIADELNVHRKTIVAALAELQDQGWVKILPNRGTFVKNPERIGTSRSAVKAFRQPPDFAPYFFRKELILDMPISEVPERYYFTDGTPDYNVIGTEELVRFYASMVKRKKKSDDFPTTTEGNLFFRDQLSYYLNLTRGFHLSRNFLLPIASREQIFSILSRLLIRPGDIVLVENLSYFLPNMIFSQAGAKLKTIPVDAEGMNVDKIGDQFKPGEIRCVYLNTRCQYPTTVNLSERRKIQLLALAEQYNFIIIEDDVDFESSFFKEKGESLFRKNGGNRVIYTGAFGSFFDPGFQMNFLIAPQDLLDEGKKYLNIFGKPNFMIEKTLGEIIHQGDIFRYQRKFQKTIAERKELFAQLLLRHFEDQIRFEIPSSGLAFWIQFNRVVSLTALQEKVRLLGLLLPSNCLYQNKTVTALRLGFAHLDEQSMVTAISLLRAAYADLVGNID</sequence>
<dbReference type="CDD" id="cd00609">
    <property type="entry name" value="AAT_like"/>
    <property type="match status" value="1"/>
</dbReference>
<dbReference type="Gene3D" id="1.10.10.10">
    <property type="entry name" value="Winged helix-like DNA-binding domain superfamily/Winged helix DNA-binding domain"/>
    <property type="match status" value="1"/>
</dbReference>
<dbReference type="InterPro" id="IPR051446">
    <property type="entry name" value="HTH_trans_reg/aminotransferase"/>
</dbReference>
<evidence type="ECO:0000256" key="5">
    <source>
        <dbReference type="ARBA" id="ARBA00023163"/>
    </source>
</evidence>
<dbReference type="InterPro" id="IPR036388">
    <property type="entry name" value="WH-like_DNA-bd_sf"/>
</dbReference>
<dbReference type="InterPro" id="IPR015421">
    <property type="entry name" value="PyrdxlP-dep_Trfase_major"/>
</dbReference>
<dbReference type="CDD" id="cd07377">
    <property type="entry name" value="WHTH_GntR"/>
    <property type="match status" value="1"/>
</dbReference>
<protein>
    <submittedName>
        <fullName evidence="6">Uncharacterized HTH-type transcriptional regulator ydcR</fullName>
    </submittedName>
</protein>
<dbReference type="Proteomes" id="UP000251241">
    <property type="component" value="Unassembled WGS sequence"/>
</dbReference>
<dbReference type="GeneID" id="97182326"/>
<proteinExistence type="inferred from homology"/>
<dbReference type="GO" id="GO:0003700">
    <property type="term" value="F:DNA-binding transcription factor activity"/>
    <property type="evidence" value="ECO:0007669"/>
    <property type="project" value="InterPro"/>
</dbReference>